<dbReference type="RefSeq" id="WP_422863436.1">
    <property type="nucleotide sequence ID" value="NZ_JAMSKV010000004.1"/>
</dbReference>
<accession>A0ABT1W514</accession>
<reference evidence="1 2" key="1">
    <citation type="submission" date="2022-06" db="EMBL/GenBank/DDBJ databases">
        <title>Endosaccharibacter gen. nov., sp. nov., endophytic bacteria isolated from sugarcane.</title>
        <authorList>
            <person name="Pitiwittayakul N."/>
            <person name="Yukphan P."/>
            <person name="Charoenyingcharoen P."/>
            <person name="Tanasupawat S."/>
        </authorList>
    </citation>
    <scope>NUCLEOTIDE SEQUENCE [LARGE SCALE GENOMIC DNA]</scope>
    <source>
        <strain evidence="1 2">KSS8</strain>
    </source>
</reference>
<organism evidence="1 2">
    <name type="scientific">Endosaccharibacter trunci</name>
    <dbReference type="NCBI Taxonomy" id="2812733"/>
    <lineage>
        <taxon>Bacteria</taxon>
        <taxon>Pseudomonadati</taxon>
        <taxon>Pseudomonadota</taxon>
        <taxon>Alphaproteobacteria</taxon>
        <taxon>Acetobacterales</taxon>
        <taxon>Acetobacteraceae</taxon>
        <taxon>Endosaccharibacter</taxon>
    </lineage>
</organism>
<sequence>MAERTVFATKGAYKDGCVAVQISLRGDGHFSDTVKVEGRTEISTSQARAFAQRLLTAADAEDARQQKKDAAAARRSNWRQREIAVGRMIVYG</sequence>
<evidence type="ECO:0000313" key="1">
    <source>
        <dbReference type="EMBL" id="MCQ8277971.1"/>
    </source>
</evidence>
<comment type="caution">
    <text evidence="1">The sequence shown here is derived from an EMBL/GenBank/DDBJ whole genome shotgun (WGS) entry which is preliminary data.</text>
</comment>
<keyword evidence="2" id="KW-1185">Reference proteome</keyword>
<dbReference type="Proteomes" id="UP001524587">
    <property type="component" value="Unassembled WGS sequence"/>
</dbReference>
<gene>
    <name evidence="1" type="ORF">NFI95_05865</name>
</gene>
<dbReference type="EMBL" id="JAMSKV010000004">
    <property type="protein sequence ID" value="MCQ8277971.1"/>
    <property type="molecule type" value="Genomic_DNA"/>
</dbReference>
<proteinExistence type="predicted"/>
<name>A0ABT1W514_9PROT</name>
<evidence type="ECO:0000313" key="2">
    <source>
        <dbReference type="Proteomes" id="UP001524587"/>
    </source>
</evidence>
<protein>
    <submittedName>
        <fullName evidence="1">Uncharacterized protein</fullName>
    </submittedName>
</protein>